<evidence type="ECO:0000313" key="3">
    <source>
        <dbReference type="Proteomes" id="UP000199361"/>
    </source>
</evidence>
<evidence type="ECO:0008006" key="4">
    <source>
        <dbReference type="Google" id="ProtNLM"/>
    </source>
</evidence>
<dbReference type="AlphaFoldDB" id="A0A1I0ERR5"/>
<gene>
    <name evidence="2" type="ORF">SAMN05421811_103177</name>
</gene>
<evidence type="ECO:0000256" key="1">
    <source>
        <dbReference type="SAM" id="MobiDB-lite"/>
    </source>
</evidence>
<dbReference type="OrthoDB" id="4227493at2"/>
<dbReference type="STRING" id="568860.SAMN05421811_103177"/>
<dbReference type="EMBL" id="FOHX01000003">
    <property type="protein sequence ID" value="SET48185.1"/>
    <property type="molecule type" value="Genomic_DNA"/>
</dbReference>
<name>A0A1I0ERR5_9ACTN</name>
<dbReference type="Proteomes" id="UP000199361">
    <property type="component" value="Unassembled WGS sequence"/>
</dbReference>
<keyword evidence="3" id="KW-1185">Reference proteome</keyword>
<sequence>MMATPKLITQSGEPVSHFDLDAVENEATQEPFTFTLGGEVFTMLAPEDIDWQALADTSAPDWLLTYVAALLGDDFERFAAHEVPTRKLNKLLEACQEHYGVTPGGSKASARSSKSTRRR</sequence>
<organism evidence="2 3">
    <name type="scientific">Nonomuraea wenchangensis</name>
    <dbReference type="NCBI Taxonomy" id="568860"/>
    <lineage>
        <taxon>Bacteria</taxon>
        <taxon>Bacillati</taxon>
        <taxon>Actinomycetota</taxon>
        <taxon>Actinomycetes</taxon>
        <taxon>Streptosporangiales</taxon>
        <taxon>Streptosporangiaceae</taxon>
        <taxon>Nonomuraea</taxon>
    </lineage>
</organism>
<reference evidence="2 3" key="1">
    <citation type="submission" date="2016-10" db="EMBL/GenBank/DDBJ databases">
        <authorList>
            <person name="de Groot N.N."/>
        </authorList>
    </citation>
    <scope>NUCLEOTIDE SEQUENCE [LARGE SCALE GENOMIC DNA]</scope>
    <source>
        <strain evidence="2 3">CGMCC 4.5598</strain>
    </source>
</reference>
<feature type="region of interest" description="Disordered" evidence="1">
    <location>
        <begin position="100"/>
        <end position="119"/>
    </location>
</feature>
<proteinExistence type="predicted"/>
<dbReference type="RefSeq" id="WP_091079353.1">
    <property type="nucleotide sequence ID" value="NZ_FOHX01000003.1"/>
</dbReference>
<protein>
    <recommendedName>
        <fullName evidence="4">Tail assembly chaperone</fullName>
    </recommendedName>
</protein>
<evidence type="ECO:0000313" key="2">
    <source>
        <dbReference type="EMBL" id="SET48185.1"/>
    </source>
</evidence>
<accession>A0A1I0ERR5</accession>